<evidence type="ECO:0000313" key="2">
    <source>
        <dbReference type="Proteomes" id="UP000188169"/>
    </source>
</evidence>
<dbReference type="Proteomes" id="UP000188169">
    <property type="component" value="Unassembled WGS sequence"/>
</dbReference>
<proteinExistence type="predicted"/>
<evidence type="ECO:0000313" key="1">
    <source>
        <dbReference type="EMBL" id="SJM36828.1"/>
    </source>
</evidence>
<keyword evidence="2" id="KW-1185">Reference proteome</keyword>
<dbReference type="RefSeq" id="WP_077448211.1">
    <property type="nucleotide sequence ID" value="NZ_FUGD01000063.1"/>
</dbReference>
<dbReference type="AlphaFoldDB" id="A0A1R4EEB2"/>
<name>A0A1R4EEB2_9GAMM</name>
<protein>
    <recommendedName>
        <fullName evidence="3">Chemotaxis protein</fullName>
    </recommendedName>
</protein>
<dbReference type="STRING" id="1945520.A1019T_00795"/>
<organism evidence="1 2">
    <name type="scientific">Psychrobacter pasteurii</name>
    <dbReference type="NCBI Taxonomy" id="1945520"/>
    <lineage>
        <taxon>Bacteria</taxon>
        <taxon>Pseudomonadati</taxon>
        <taxon>Pseudomonadota</taxon>
        <taxon>Gammaproteobacteria</taxon>
        <taxon>Moraxellales</taxon>
        <taxon>Moraxellaceae</taxon>
        <taxon>Psychrobacter</taxon>
    </lineage>
</organism>
<evidence type="ECO:0008006" key="3">
    <source>
        <dbReference type="Google" id="ProtNLM"/>
    </source>
</evidence>
<dbReference type="OrthoDB" id="6712627at2"/>
<reference evidence="2" key="1">
    <citation type="submission" date="2017-02" db="EMBL/GenBank/DDBJ databases">
        <authorList>
            <person name="Mornico D."/>
        </authorList>
    </citation>
    <scope>NUCLEOTIDE SEQUENCE [LARGE SCALE GENOMIC DNA]</scope>
</reference>
<dbReference type="EMBL" id="FUGD01000063">
    <property type="protein sequence ID" value="SJM36828.1"/>
    <property type="molecule type" value="Genomic_DNA"/>
</dbReference>
<sequence length="580" mass="63944">MISSKQSHTAVNTISITNFDLTSLYLLRSEIQTILQTAEQHLSEFNDDSEQAPLLLDSVAMLKQLASVLQLISLHGGSDLAYALSEGMQSLYDKADSGDERLILSLAQGMITLSRYIEFVLLQETVEPSLLLEAINDIHSLIGKAAVTDVGNERFAADNYHYVSVANPAQNFQSVEDLGLNSDLLTTAYRAGLAVVLAADSSSLSDSDLKKTEVMYTACALIANQSKTLFWRAAAAVTQDIRKLLPLNEAKKSLYIFIDQQFQSYLPADDRRFADLVSFACKQNNNWANELKIQLKENQLDQGQLTELKYFLQGPDQKITSTINELIQQEIDAVKNDINELVNHSIPSEGALKSDSFQPIAEKLSSLASTLQILNLQQASQALRDSVKEVSSWLAPSAAELDQLLNRLMVAENAALTLSKSHTPTAQLQQLNNANISIHQLDSAYLDLIKETRQLISDLEHRISDFVDTLPTSKSADSTDNEALQDIPENLKLIAGALRFLQLTDAANTINRLGLTLENSELINSSSRVQSGTEKYSNFAKIADILLATDHQLSSQQLGQPTVKQAVYTANRSLTELFNH</sequence>
<gene>
    <name evidence="1" type="ORF">A1019T_00795</name>
</gene>
<accession>A0A1R4EEB2</accession>